<dbReference type="EMBL" id="HBEJ01004282">
    <property type="protein sequence ID" value="CAD8363526.1"/>
    <property type="molecule type" value="Transcribed_RNA"/>
</dbReference>
<protein>
    <recommendedName>
        <fullName evidence="2">glutaminase</fullName>
        <ecNumber evidence="2">3.5.1.2</ecNumber>
    </recommendedName>
</protein>
<dbReference type="PANTHER" id="PTHR31559:SF0">
    <property type="entry name" value="PYRIDOXAL 5'-PHOSPHATE SYNTHASE SUBUNIT SNO1-RELATED"/>
    <property type="match status" value="1"/>
</dbReference>
<proteinExistence type="inferred from homology"/>
<dbReference type="PANTHER" id="PTHR31559">
    <property type="entry name" value="PYRIDOXAL 5'-PHOSPHATE SYNTHASE SUBUNIT SNO"/>
    <property type="match status" value="1"/>
</dbReference>
<evidence type="ECO:0000256" key="4">
    <source>
        <dbReference type="ARBA" id="ARBA00022962"/>
    </source>
</evidence>
<evidence type="ECO:0000313" key="7">
    <source>
        <dbReference type="EMBL" id="CAD8363526.1"/>
    </source>
</evidence>
<comment type="catalytic activity">
    <reaction evidence="6">
        <text>L-glutamine + H2O = L-glutamate + NH4(+)</text>
        <dbReference type="Rhea" id="RHEA:15889"/>
        <dbReference type="ChEBI" id="CHEBI:15377"/>
        <dbReference type="ChEBI" id="CHEBI:28938"/>
        <dbReference type="ChEBI" id="CHEBI:29985"/>
        <dbReference type="ChEBI" id="CHEBI:58359"/>
        <dbReference type="EC" id="3.5.1.2"/>
    </reaction>
</comment>
<sequence length="327" mass="34702">MDAAEITIGVLALQGAFEEHQERLERLDGVKTVQVRTPADLASIDGIVLPGGESTAMGLIGSHDGTWDALKRFINGSGDGTSCGGDQKGKPTWGTCAGMVLLSDRCVGTSAVIEDGQALIGGLDVLVCRNYFGSQISSFELSTPCPPLEGRASSKEVGALSENRDYPGIFIRAPAILNAGPDVEVLGRVLATPCRQAAVVLRELERKIGAGEEVIKMGVVDALVRDSEGSCNEGEGKKMYIDVGADESALADDDDGIQEEKKDANVFTKNSLHLPGAASCGGREVICAVRKNNIISTCFHPELTADLRWHEYFVGVVRESKLKDINV</sequence>
<comment type="similarity">
    <text evidence="1">Belongs to the glutaminase PdxT/SNO family.</text>
</comment>
<evidence type="ECO:0000256" key="3">
    <source>
        <dbReference type="ARBA" id="ARBA00022801"/>
    </source>
</evidence>
<dbReference type="SUPFAM" id="SSF52317">
    <property type="entry name" value="Class I glutamine amidotransferase-like"/>
    <property type="match status" value="2"/>
</dbReference>
<dbReference type="GO" id="GO:0004359">
    <property type="term" value="F:glutaminase activity"/>
    <property type="evidence" value="ECO:0007669"/>
    <property type="project" value="UniProtKB-EC"/>
</dbReference>
<dbReference type="PROSITE" id="PS01236">
    <property type="entry name" value="PDXT_SNO_1"/>
    <property type="match status" value="1"/>
</dbReference>
<dbReference type="AlphaFoldDB" id="A0A7S0AIC6"/>
<name>A0A7S0AIC6_9STRA</name>
<organism evidence="7">
    <name type="scientific">Minutocellus polymorphus</name>
    <dbReference type="NCBI Taxonomy" id="265543"/>
    <lineage>
        <taxon>Eukaryota</taxon>
        <taxon>Sar</taxon>
        <taxon>Stramenopiles</taxon>
        <taxon>Ochrophyta</taxon>
        <taxon>Bacillariophyta</taxon>
        <taxon>Mediophyceae</taxon>
        <taxon>Cymatosirophycidae</taxon>
        <taxon>Cymatosirales</taxon>
        <taxon>Cymatosiraceae</taxon>
        <taxon>Minutocellus</taxon>
    </lineage>
</organism>
<evidence type="ECO:0000256" key="5">
    <source>
        <dbReference type="ARBA" id="ARBA00023239"/>
    </source>
</evidence>
<dbReference type="GO" id="GO:0008614">
    <property type="term" value="P:pyridoxine metabolic process"/>
    <property type="evidence" value="ECO:0007669"/>
    <property type="project" value="TreeGrafter"/>
</dbReference>
<keyword evidence="5" id="KW-0456">Lyase</keyword>
<gene>
    <name evidence="7" type="ORF">MPOL1434_LOCUS2488</name>
</gene>
<keyword evidence="3" id="KW-0378">Hydrolase</keyword>
<dbReference type="EC" id="3.5.1.2" evidence="2"/>
<dbReference type="GO" id="GO:1903600">
    <property type="term" value="C:glutaminase complex"/>
    <property type="evidence" value="ECO:0007669"/>
    <property type="project" value="TreeGrafter"/>
</dbReference>
<dbReference type="GO" id="GO:0042823">
    <property type="term" value="P:pyridoxal phosphate biosynthetic process"/>
    <property type="evidence" value="ECO:0007669"/>
    <property type="project" value="InterPro"/>
</dbReference>
<accession>A0A7S0AIC6</accession>
<dbReference type="PROSITE" id="PS51130">
    <property type="entry name" value="PDXT_SNO_2"/>
    <property type="match status" value="1"/>
</dbReference>
<dbReference type="InterPro" id="IPR029062">
    <property type="entry name" value="Class_I_gatase-like"/>
</dbReference>
<dbReference type="Gene3D" id="3.40.50.880">
    <property type="match status" value="1"/>
</dbReference>
<reference evidence="7" key="1">
    <citation type="submission" date="2021-01" db="EMBL/GenBank/DDBJ databases">
        <authorList>
            <person name="Corre E."/>
            <person name="Pelletier E."/>
            <person name="Niang G."/>
            <person name="Scheremetjew M."/>
            <person name="Finn R."/>
            <person name="Kale V."/>
            <person name="Holt S."/>
            <person name="Cochrane G."/>
            <person name="Meng A."/>
            <person name="Brown T."/>
            <person name="Cohen L."/>
        </authorList>
    </citation>
    <scope>NUCLEOTIDE SEQUENCE</scope>
    <source>
        <strain evidence="7">CCMP3303</strain>
    </source>
</reference>
<evidence type="ECO:0000256" key="6">
    <source>
        <dbReference type="ARBA" id="ARBA00049534"/>
    </source>
</evidence>
<keyword evidence="4" id="KW-0315">Glutamine amidotransferase</keyword>
<evidence type="ECO:0000256" key="1">
    <source>
        <dbReference type="ARBA" id="ARBA00008345"/>
    </source>
</evidence>
<dbReference type="InterPro" id="IPR021196">
    <property type="entry name" value="PdxT/SNO_CS"/>
</dbReference>
<evidence type="ECO:0000256" key="2">
    <source>
        <dbReference type="ARBA" id="ARBA00012918"/>
    </source>
</evidence>
<dbReference type="GO" id="GO:0005829">
    <property type="term" value="C:cytosol"/>
    <property type="evidence" value="ECO:0007669"/>
    <property type="project" value="TreeGrafter"/>
</dbReference>
<dbReference type="InterPro" id="IPR002161">
    <property type="entry name" value="PdxT/SNO"/>
</dbReference>
<dbReference type="GO" id="GO:0016829">
    <property type="term" value="F:lyase activity"/>
    <property type="evidence" value="ECO:0007669"/>
    <property type="project" value="UniProtKB-KW"/>
</dbReference>
<dbReference type="Pfam" id="PF01174">
    <property type="entry name" value="SNO"/>
    <property type="match status" value="1"/>
</dbReference>